<dbReference type="Pfam" id="PF13604">
    <property type="entry name" value="AAA_30"/>
    <property type="match status" value="1"/>
</dbReference>
<dbReference type="InterPro" id="IPR051055">
    <property type="entry name" value="PIF1_helicase"/>
</dbReference>
<organism evidence="1 2">
    <name type="scientific">Durusdinium trenchii</name>
    <dbReference type="NCBI Taxonomy" id="1381693"/>
    <lineage>
        <taxon>Eukaryota</taxon>
        <taxon>Sar</taxon>
        <taxon>Alveolata</taxon>
        <taxon>Dinophyceae</taxon>
        <taxon>Suessiales</taxon>
        <taxon>Symbiodiniaceae</taxon>
        <taxon>Durusdinium</taxon>
    </lineage>
</organism>
<accession>A0ABP0IN15</accession>
<dbReference type="Proteomes" id="UP001642484">
    <property type="component" value="Unassembled WGS sequence"/>
</dbReference>
<dbReference type="SUPFAM" id="SSF52540">
    <property type="entry name" value="P-loop containing nucleoside triphosphate hydrolases"/>
    <property type="match status" value="2"/>
</dbReference>
<evidence type="ECO:0000313" key="2">
    <source>
        <dbReference type="Proteomes" id="UP001642484"/>
    </source>
</evidence>
<gene>
    <name evidence="1" type="ORF">CCMP2556_LOCUS7498</name>
</gene>
<reference evidence="1 2" key="1">
    <citation type="submission" date="2024-02" db="EMBL/GenBank/DDBJ databases">
        <authorList>
            <person name="Chen Y."/>
            <person name="Shah S."/>
            <person name="Dougan E. K."/>
            <person name="Thang M."/>
            <person name="Chan C."/>
        </authorList>
    </citation>
    <scope>NUCLEOTIDE SEQUENCE [LARGE SCALE GENOMIC DNA]</scope>
</reference>
<dbReference type="EMBL" id="CAXAMN010003335">
    <property type="protein sequence ID" value="CAK9003979.1"/>
    <property type="molecule type" value="Genomic_DNA"/>
</dbReference>
<protein>
    <recommendedName>
        <fullName evidence="3">ATP-dependent DNA helicase</fullName>
    </recommendedName>
</protein>
<evidence type="ECO:0000313" key="1">
    <source>
        <dbReference type="EMBL" id="CAK9003979.1"/>
    </source>
</evidence>
<dbReference type="Gene3D" id="3.40.50.300">
    <property type="entry name" value="P-loop containing nucleotide triphosphate hydrolases"/>
    <property type="match status" value="1"/>
</dbReference>
<comment type="caution">
    <text evidence="1">The sequence shown here is derived from an EMBL/GenBank/DDBJ whole genome shotgun (WGS) entry which is preliminary data.</text>
</comment>
<dbReference type="InterPro" id="IPR027417">
    <property type="entry name" value="P-loop_NTPase"/>
</dbReference>
<keyword evidence="2" id="KW-1185">Reference proteome</keyword>
<evidence type="ECO:0008006" key="3">
    <source>
        <dbReference type="Google" id="ProtNLM"/>
    </source>
</evidence>
<sequence length="984" mass="108020">MSPYAGHGKLLGVVVVGGKRRRAVRWQAGGSRRLPELDEARKGCVVEYGVKLGDASAGVRGSGLARAERELGVTGSGESFVLPGGQTWRSVDAVAQGAADGIGYSSRATMVLLVTTTGMFCDKASWSIVSRQKGSALQPGRNRSSCGAIYVFWELGGKVGRKRQGQHEGHGSVAQARQQRIGYAGAGRVDSREIRSGWSDRALPISFMAGGKGTVRQTCLRAEVVAVKENKAEMCAGQQWVVIDDHGVTCRRQAALRLLQGPEEVAHRAKMFRDTGADIWTRHSLVQKAIARGSTDWEDAAEETMLHCVQICYNSAARVALYISSGDGIYEPPAAASGAEDALEQDAGSGAGSRRHSLLLESWGRFVVQELRGQAGMLLVTIRGRFCDKAKEVVDLHVFRVFQVAEEFGTWSKSRPFIHLVHGPPGTGKSTILRALLKFFEDVVGWRMHREFTVGALQAVVAAALGGETLHHITGLNPFNSATSTDRNVAGQKAMEKLGVLRFLLIDEIFMLSAQFLAEVEQAFRRRVPDGSPFKRNHAGEAFSFGGVNITMFGDMYQLDPPDNAFPLYTVPSELLPEDAESKAKRARILESDEHEFTRVIVPNNDVRAEINKHRARAFAAKRGLQLLWNFAQDQIPLELLATDPHLAQRKVEFLQRHDRECGDLPGLVPLALGMPMLLSDHIDRPKLLLRGCLCHVVGWKVSQDETALPSKDAEVMLQGMVEYVLVRIADATWELPGLPPGVYPVKPLKAGWRLDKGRKRSSQITRCQLPLLPAYACTANAAQGGNWSKAITDINVSGNMSKQGAYVSLSRVRRSQDLWIFRKFPRHVFCGGGQVGPELLLKRLRGEAIAWEQVAEKLRGRPQRCEKNSPQVVCATCPATEFTIRELLKGPQRQCTGCSNCRRCPTCTVAIPPGTSRCLWCAGYSICRSCGQEFLSPGNSQHAWCAACQKKHGTLWVCGRCTLAKPLRHFSHQRDGMLPRPCK</sequence>
<name>A0ABP0IN15_9DINO</name>
<dbReference type="PANTHER" id="PTHR47642">
    <property type="entry name" value="ATP-DEPENDENT DNA HELICASE"/>
    <property type="match status" value="1"/>
</dbReference>
<proteinExistence type="predicted"/>